<evidence type="ECO:0000256" key="7">
    <source>
        <dbReference type="PIRNR" id="PIRNR016636"/>
    </source>
</evidence>
<feature type="transmembrane region" description="Helical" evidence="8">
    <location>
        <begin position="187"/>
        <end position="207"/>
    </location>
</feature>
<comment type="subcellular location">
    <subcellularLocation>
        <location evidence="1">Cell membrane</location>
        <topology evidence="1">Multi-pass membrane protein</topology>
    </subcellularLocation>
</comment>
<dbReference type="STRING" id="633813.SAMN04488087_2619"/>
<dbReference type="InterPro" id="IPR028362">
    <property type="entry name" value="AlgI"/>
</dbReference>
<feature type="transmembrane region" description="Helical" evidence="8">
    <location>
        <begin position="149"/>
        <end position="166"/>
    </location>
</feature>
<dbReference type="PIRSF" id="PIRSF016636">
    <property type="entry name" value="AlgI_DltB"/>
    <property type="match status" value="1"/>
</dbReference>
<dbReference type="PIRSF" id="PIRSF500217">
    <property type="entry name" value="AlgI"/>
    <property type="match status" value="1"/>
</dbReference>
<dbReference type="Proteomes" id="UP000185812">
    <property type="component" value="Unassembled WGS sequence"/>
</dbReference>
<name>A0A1M6XIZ5_9BACT</name>
<evidence type="ECO:0000256" key="1">
    <source>
        <dbReference type="ARBA" id="ARBA00004651"/>
    </source>
</evidence>
<dbReference type="PANTHER" id="PTHR13285">
    <property type="entry name" value="ACYLTRANSFERASE"/>
    <property type="match status" value="1"/>
</dbReference>
<evidence type="ECO:0000256" key="3">
    <source>
        <dbReference type="ARBA" id="ARBA00022475"/>
    </source>
</evidence>
<dbReference type="AlphaFoldDB" id="A0A1M6XIZ5"/>
<feature type="transmembrane region" description="Helical" evidence="8">
    <location>
        <begin position="308"/>
        <end position="325"/>
    </location>
</feature>
<evidence type="ECO:0000313" key="10">
    <source>
        <dbReference type="Proteomes" id="UP000185812"/>
    </source>
</evidence>
<evidence type="ECO:0000313" key="9">
    <source>
        <dbReference type="EMBL" id="SHL05937.1"/>
    </source>
</evidence>
<feature type="transmembrane region" description="Helical" evidence="8">
    <location>
        <begin position="471"/>
        <end position="490"/>
    </location>
</feature>
<keyword evidence="7 9" id="KW-0012">Acyltransferase</keyword>
<evidence type="ECO:0000256" key="4">
    <source>
        <dbReference type="ARBA" id="ARBA00022692"/>
    </source>
</evidence>
<dbReference type="OrthoDB" id="9805788at2"/>
<gene>
    <name evidence="9" type="ORF">SAMN04488087_2619</name>
</gene>
<evidence type="ECO:0000256" key="2">
    <source>
        <dbReference type="ARBA" id="ARBA00010323"/>
    </source>
</evidence>
<evidence type="ECO:0000256" key="8">
    <source>
        <dbReference type="SAM" id="Phobius"/>
    </source>
</evidence>
<dbReference type="InterPro" id="IPR004299">
    <property type="entry name" value="MBOAT_fam"/>
</dbReference>
<keyword evidence="3 7" id="KW-1003">Cell membrane</keyword>
<keyword evidence="10" id="KW-1185">Reference proteome</keyword>
<evidence type="ECO:0000256" key="5">
    <source>
        <dbReference type="ARBA" id="ARBA00022989"/>
    </source>
</evidence>
<feature type="transmembrane region" description="Helical" evidence="8">
    <location>
        <begin position="331"/>
        <end position="348"/>
    </location>
</feature>
<proteinExistence type="inferred from homology"/>
<accession>A0A1M6XIZ5</accession>
<sequence>MLFNSLDFLLFLPLVVALYYGLPARFRWLLLLLASYVFYAWWKVEYLLLIVVSTLIDYLCGRAMGRCTTRQARRPFLILSLVTNLGLLATFKYLGFFADALEALLGLLGHPTEVPTLDVLLPIGISFYTFQTLSYTIDVYRGTLKPERHLGYFALFVSFFPQLVAGPIERARNLLPQLHHPRKLHAAYLRTGFFLILWGFFKKVVIADRLALYVDPVFAHPAAYSGTHYWIALYFFFFQIFCDFSAYSDIAIGTARIFGIDLMENFRRPFAARSIAEFWQRWHISLTTWFRDYVYAPLLRSGGRRSKIRWFGSIFIVFVLSGLWHGAAWTFVLWGALHGLYLIVGLLTRPARRTFWQRVEQWARQLAPAPAHAAGIPRLARIIPRLRNGLAVLTTCWLAMTSLILFRASSAADAAHIATHLFDLSGSFGLPGFSFTDWIVSLGSIGLLEALQWIDAHVVRLETWIDTAPRLLRWSTYYFLILLVLLFGVFDRRPFIYFQF</sequence>
<dbReference type="GO" id="GO:0016746">
    <property type="term" value="F:acyltransferase activity"/>
    <property type="evidence" value="ECO:0007669"/>
    <property type="project" value="UniProtKB-KW"/>
</dbReference>
<feature type="transmembrane region" description="Helical" evidence="8">
    <location>
        <begin position="76"/>
        <end position="98"/>
    </location>
</feature>
<feature type="transmembrane region" description="Helical" evidence="8">
    <location>
        <begin position="428"/>
        <end position="451"/>
    </location>
</feature>
<dbReference type="RefSeq" id="WP_072716419.1">
    <property type="nucleotide sequence ID" value="NZ_FRAU01000011.1"/>
</dbReference>
<dbReference type="PANTHER" id="PTHR13285:SF18">
    <property type="entry name" value="PROTEIN-CYSTEINE N-PALMITOYLTRANSFERASE RASP"/>
    <property type="match status" value="1"/>
</dbReference>
<keyword evidence="6 7" id="KW-0472">Membrane</keyword>
<keyword evidence="7 9" id="KW-0808">Transferase</keyword>
<keyword evidence="4 8" id="KW-0812">Transmembrane</keyword>
<dbReference type="Pfam" id="PF03062">
    <property type="entry name" value="MBOAT"/>
    <property type="match status" value="1"/>
</dbReference>
<protein>
    <submittedName>
        <fullName evidence="9">D-alanyl-lipoteichoic acid acyltransferase DltB, MBOAT superfamily</fullName>
    </submittedName>
</protein>
<dbReference type="GO" id="GO:0005886">
    <property type="term" value="C:plasma membrane"/>
    <property type="evidence" value="ECO:0007669"/>
    <property type="project" value="UniProtKB-SubCell"/>
</dbReference>
<reference evidence="10" key="1">
    <citation type="submission" date="2016-11" db="EMBL/GenBank/DDBJ databases">
        <authorList>
            <person name="Varghese N."/>
            <person name="Submissions S."/>
        </authorList>
    </citation>
    <scope>NUCLEOTIDE SEQUENCE [LARGE SCALE GENOMIC DNA]</scope>
    <source>
        <strain evidence="10">DSM 22212</strain>
    </source>
</reference>
<keyword evidence="5 8" id="KW-1133">Transmembrane helix</keyword>
<dbReference type="EMBL" id="FRAU01000011">
    <property type="protein sequence ID" value="SHL05937.1"/>
    <property type="molecule type" value="Genomic_DNA"/>
</dbReference>
<evidence type="ECO:0000256" key="6">
    <source>
        <dbReference type="ARBA" id="ARBA00023136"/>
    </source>
</evidence>
<organism evidence="9 10">
    <name type="scientific">Rhodothermus profundi</name>
    <dbReference type="NCBI Taxonomy" id="633813"/>
    <lineage>
        <taxon>Bacteria</taxon>
        <taxon>Pseudomonadati</taxon>
        <taxon>Rhodothermota</taxon>
        <taxon>Rhodothermia</taxon>
        <taxon>Rhodothermales</taxon>
        <taxon>Rhodothermaceae</taxon>
        <taxon>Rhodothermus</taxon>
    </lineage>
</organism>
<dbReference type="InterPro" id="IPR051085">
    <property type="entry name" value="MB_O-acyltransferase"/>
</dbReference>
<feature type="transmembrane region" description="Helical" evidence="8">
    <location>
        <begin position="227"/>
        <end position="247"/>
    </location>
</feature>
<dbReference type="InterPro" id="IPR024194">
    <property type="entry name" value="Ac/AlaTfrase_AlgI/DltB"/>
</dbReference>
<comment type="similarity">
    <text evidence="2 7">Belongs to the membrane-bound acyltransferase family.</text>
</comment>
<dbReference type="GO" id="GO:0042121">
    <property type="term" value="P:alginic acid biosynthetic process"/>
    <property type="evidence" value="ECO:0007669"/>
    <property type="project" value="InterPro"/>
</dbReference>
<feature type="transmembrane region" description="Helical" evidence="8">
    <location>
        <begin position="388"/>
        <end position="408"/>
    </location>
</feature>